<evidence type="ECO:0000256" key="6">
    <source>
        <dbReference type="ARBA" id="ARBA00022989"/>
    </source>
</evidence>
<keyword evidence="4 9" id="KW-0812">Transmembrane</keyword>
<keyword evidence="5 9" id="KW-0653">Protein transport</keyword>
<keyword evidence="6 9" id="KW-1133">Transmembrane helix</keyword>
<dbReference type="PANTHER" id="PTHR33910:SF1">
    <property type="entry name" value="PROTEIN TRANSLOCASE SUBUNIT SECE"/>
    <property type="match status" value="1"/>
</dbReference>
<evidence type="ECO:0000256" key="3">
    <source>
        <dbReference type="ARBA" id="ARBA00022475"/>
    </source>
</evidence>
<proteinExistence type="inferred from homology"/>
<dbReference type="RefSeq" id="WP_155220363.1">
    <property type="nucleotide sequence ID" value="NZ_WNHB01000020.1"/>
</dbReference>
<reference evidence="10 11" key="1">
    <citation type="submission" date="2019-11" db="EMBL/GenBank/DDBJ databases">
        <title>Terrilactibacillus tamarindus sp. nov. BCM23-1 isolated from bark of Tamarindus indica.</title>
        <authorList>
            <person name="Kingkaew E."/>
            <person name="Tanasupawat S."/>
        </authorList>
    </citation>
    <scope>NUCLEOTIDE SEQUENCE [LARGE SCALE GENOMIC DNA]</scope>
    <source>
        <strain evidence="10 11">BCM23-1</strain>
    </source>
</reference>
<dbReference type="OrthoDB" id="9813233at2"/>
<dbReference type="HAMAP" id="MF_00422">
    <property type="entry name" value="SecE"/>
    <property type="match status" value="1"/>
</dbReference>
<evidence type="ECO:0000256" key="5">
    <source>
        <dbReference type="ARBA" id="ARBA00022927"/>
    </source>
</evidence>
<dbReference type="PANTHER" id="PTHR33910">
    <property type="entry name" value="PROTEIN TRANSLOCASE SUBUNIT SECE"/>
    <property type="match status" value="1"/>
</dbReference>
<dbReference type="InterPro" id="IPR038379">
    <property type="entry name" value="SecE_sf"/>
</dbReference>
<keyword evidence="3 9" id="KW-1003">Cell membrane</keyword>
<evidence type="ECO:0000256" key="1">
    <source>
        <dbReference type="ARBA" id="ARBA00004370"/>
    </source>
</evidence>
<dbReference type="Pfam" id="PF00584">
    <property type="entry name" value="SecE"/>
    <property type="match status" value="1"/>
</dbReference>
<sequence length="64" mass="7111">MASIVKGTGNFFKNIGTEMKKVSWPTRKEMVNYTITVIVTVVFLTVFFAVVDLGVSRLLKLITG</sequence>
<dbReference type="GO" id="GO:0006605">
    <property type="term" value="P:protein targeting"/>
    <property type="evidence" value="ECO:0007669"/>
    <property type="project" value="UniProtKB-UniRule"/>
</dbReference>
<dbReference type="GO" id="GO:0009306">
    <property type="term" value="P:protein secretion"/>
    <property type="evidence" value="ECO:0007669"/>
    <property type="project" value="UniProtKB-UniRule"/>
</dbReference>
<keyword evidence="8 9" id="KW-0472">Membrane</keyword>
<evidence type="ECO:0000256" key="9">
    <source>
        <dbReference type="HAMAP-Rule" id="MF_00422"/>
    </source>
</evidence>
<dbReference type="InterPro" id="IPR005807">
    <property type="entry name" value="SecE_bac"/>
</dbReference>
<dbReference type="InterPro" id="IPR001901">
    <property type="entry name" value="Translocase_SecE/Sec61-g"/>
</dbReference>
<feature type="transmembrane region" description="Helical" evidence="9">
    <location>
        <begin position="30"/>
        <end position="51"/>
    </location>
</feature>
<accession>A0A6N8CUF2</accession>
<keyword evidence="11" id="KW-1185">Reference proteome</keyword>
<evidence type="ECO:0000256" key="2">
    <source>
        <dbReference type="ARBA" id="ARBA00022448"/>
    </source>
</evidence>
<evidence type="ECO:0000256" key="8">
    <source>
        <dbReference type="ARBA" id="ARBA00023136"/>
    </source>
</evidence>
<comment type="subcellular location">
    <subcellularLocation>
        <location evidence="9">Cell membrane</location>
        <topology evidence="9">Single-pass membrane protein</topology>
    </subcellularLocation>
    <subcellularLocation>
        <location evidence="1">Membrane</location>
    </subcellularLocation>
</comment>
<dbReference type="GO" id="GO:0005886">
    <property type="term" value="C:plasma membrane"/>
    <property type="evidence" value="ECO:0007669"/>
    <property type="project" value="UniProtKB-SubCell"/>
</dbReference>
<dbReference type="Proteomes" id="UP000440978">
    <property type="component" value="Unassembled WGS sequence"/>
</dbReference>
<comment type="subunit">
    <text evidence="9">Component of the Sec protein translocase complex. Heterotrimer consisting of SecY, SecE and SecG subunits. The heterotrimers can form oligomers, although 1 heterotrimer is thought to be able to translocate proteins. Interacts with the ribosome. Interacts with SecDF, and other proteins may be involved. Interacts with SecA.</text>
</comment>
<organism evidence="10 11">
    <name type="scientific">Terrilactibacillus tamarindi</name>
    <dbReference type="NCBI Taxonomy" id="2599694"/>
    <lineage>
        <taxon>Bacteria</taxon>
        <taxon>Bacillati</taxon>
        <taxon>Bacillota</taxon>
        <taxon>Bacilli</taxon>
        <taxon>Bacillales</taxon>
        <taxon>Bacillaceae</taxon>
        <taxon>Terrilactibacillus</taxon>
    </lineage>
</organism>
<comment type="similarity">
    <text evidence="9">Belongs to the SecE/SEC61-gamma family.</text>
</comment>
<dbReference type="PROSITE" id="PS01067">
    <property type="entry name" value="SECE_SEC61G"/>
    <property type="match status" value="1"/>
</dbReference>
<dbReference type="GO" id="GO:0008320">
    <property type="term" value="F:protein transmembrane transporter activity"/>
    <property type="evidence" value="ECO:0007669"/>
    <property type="project" value="UniProtKB-UniRule"/>
</dbReference>
<keyword evidence="2 9" id="KW-0813">Transport</keyword>
<evidence type="ECO:0000313" key="11">
    <source>
        <dbReference type="Proteomes" id="UP000440978"/>
    </source>
</evidence>
<evidence type="ECO:0000256" key="4">
    <source>
        <dbReference type="ARBA" id="ARBA00022692"/>
    </source>
</evidence>
<keyword evidence="7 9" id="KW-0811">Translocation</keyword>
<dbReference type="GO" id="GO:0065002">
    <property type="term" value="P:intracellular protein transmembrane transport"/>
    <property type="evidence" value="ECO:0007669"/>
    <property type="project" value="UniProtKB-UniRule"/>
</dbReference>
<dbReference type="Gene3D" id="1.20.5.1030">
    <property type="entry name" value="Preprotein translocase secy subunit"/>
    <property type="match status" value="1"/>
</dbReference>
<comment type="function">
    <text evidence="9">Essential subunit of the Sec protein translocation channel SecYEG. Clamps together the 2 halves of SecY. May contact the channel plug during translocation.</text>
</comment>
<dbReference type="AlphaFoldDB" id="A0A6N8CUF2"/>
<evidence type="ECO:0000313" key="10">
    <source>
        <dbReference type="EMBL" id="MTT32783.1"/>
    </source>
</evidence>
<comment type="caution">
    <text evidence="10">The sequence shown here is derived from an EMBL/GenBank/DDBJ whole genome shotgun (WGS) entry which is preliminary data.</text>
</comment>
<dbReference type="GO" id="GO:0043952">
    <property type="term" value="P:protein transport by the Sec complex"/>
    <property type="evidence" value="ECO:0007669"/>
    <property type="project" value="UniProtKB-UniRule"/>
</dbReference>
<evidence type="ECO:0000256" key="7">
    <source>
        <dbReference type="ARBA" id="ARBA00023010"/>
    </source>
</evidence>
<gene>
    <name evidence="9 10" type="primary">secE</name>
    <name evidence="10" type="ORF">GMB86_12275</name>
</gene>
<name>A0A6N8CUF2_9BACI</name>
<dbReference type="EMBL" id="WNHB01000020">
    <property type="protein sequence ID" value="MTT32783.1"/>
    <property type="molecule type" value="Genomic_DNA"/>
</dbReference>
<dbReference type="NCBIfam" id="TIGR00964">
    <property type="entry name" value="secE_bact"/>
    <property type="match status" value="1"/>
</dbReference>
<protein>
    <recommendedName>
        <fullName evidence="9">Protein translocase subunit SecE</fullName>
    </recommendedName>
</protein>